<dbReference type="HOGENOM" id="CLU_1427815_0_0_1"/>
<feature type="region of interest" description="Disordered" evidence="1">
    <location>
        <begin position="104"/>
        <end position="190"/>
    </location>
</feature>
<dbReference type="AlphaFoldDB" id="M2R0B5"/>
<keyword evidence="3" id="KW-1185">Reference proteome</keyword>
<gene>
    <name evidence="2" type="ORF">CERSUDRAFT_99692</name>
</gene>
<sequence length="190" mass="20340">MNISETNGPKLAQGLTARKKKKYFSSKKCGESLPAARSSTARADILSGLRVYAAKQACLRHRLAKTWAAKWLKTLTKIGSPQGWLTEYLFAHVPPRFQIVHSDTNTDGYDLPESSSSLQVPGAASTSSPGSPAIFNSRPSSPVATGPPNGQHSSPNESVEGDDSADEVFSTESYLSDAPEEEIEIGDLSD</sequence>
<dbReference type="Proteomes" id="UP000016930">
    <property type="component" value="Unassembled WGS sequence"/>
</dbReference>
<feature type="compositionally biased region" description="Acidic residues" evidence="1">
    <location>
        <begin position="178"/>
        <end position="190"/>
    </location>
</feature>
<dbReference type="EMBL" id="KB445812">
    <property type="protein sequence ID" value="EMD32301.1"/>
    <property type="molecule type" value="Genomic_DNA"/>
</dbReference>
<proteinExistence type="predicted"/>
<accession>M2R0B5</accession>
<evidence type="ECO:0000256" key="1">
    <source>
        <dbReference type="SAM" id="MobiDB-lite"/>
    </source>
</evidence>
<evidence type="ECO:0000313" key="2">
    <source>
        <dbReference type="EMBL" id="EMD32301.1"/>
    </source>
</evidence>
<feature type="compositionally biased region" description="Polar residues" evidence="1">
    <location>
        <begin position="137"/>
        <end position="157"/>
    </location>
</feature>
<evidence type="ECO:0000313" key="3">
    <source>
        <dbReference type="Proteomes" id="UP000016930"/>
    </source>
</evidence>
<reference evidence="2 3" key="1">
    <citation type="journal article" date="2012" name="Proc. Natl. Acad. Sci. U.S.A.">
        <title>Comparative genomics of Ceriporiopsis subvermispora and Phanerochaete chrysosporium provide insight into selective ligninolysis.</title>
        <authorList>
            <person name="Fernandez-Fueyo E."/>
            <person name="Ruiz-Duenas F.J."/>
            <person name="Ferreira P."/>
            <person name="Floudas D."/>
            <person name="Hibbett D.S."/>
            <person name="Canessa P."/>
            <person name="Larrondo L.F."/>
            <person name="James T.Y."/>
            <person name="Seelenfreund D."/>
            <person name="Lobos S."/>
            <person name="Polanco R."/>
            <person name="Tello M."/>
            <person name="Honda Y."/>
            <person name="Watanabe T."/>
            <person name="Watanabe T."/>
            <person name="Ryu J.S."/>
            <person name="Kubicek C.P."/>
            <person name="Schmoll M."/>
            <person name="Gaskell J."/>
            <person name="Hammel K.E."/>
            <person name="St John F.J."/>
            <person name="Vanden Wymelenberg A."/>
            <person name="Sabat G."/>
            <person name="Splinter BonDurant S."/>
            <person name="Syed K."/>
            <person name="Yadav J.S."/>
            <person name="Doddapaneni H."/>
            <person name="Subramanian V."/>
            <person name="Lavin J.L."/>
            <person name="Oguiza J.A."/>
            <person name="Perez G."/>
            <person name="Pisabarro A.G."/>
            <person name="Ramirez L."/>
            <person name="Santoyo F."/>
            <person name="Master E."/>
            <person name="Coutinho P.M."/>
            <person name="Henrissat B."/>
            <person name="Lombard V."/>
            <person name="Magnuson J.K."/>
            <person name="Kuees U."/>
            <person name="Hori C."/>
            <person name="Igarashi K."/>
            <person name="Samejima M."/>
            <person name="Held B.W."/>
            <person name="Barry K.W."/>
            <person name="LaButti K.M."/>
            <person name="Lapidus A."/>
            <person name="Lindquist E.A."/>
            <person name="Lucas S.M."/>
            <person name="Riley R."/>
            <person name="Salamov A.A."/>
            <person name="Hoffmeister D."/>
            <person name="Schwenk D."/>
            <person name="Hadar Y."/>
            <person name="Yarden O."/>
            <person name="de Vries R.P."/>
            <person name="Wiebenga A."/>
            <person name="Stenlid J."/>
            <person name="Eastwood D."/>
            <person name="Grigoriev I.V."/>
            <person name="Berka R.M."/>
            <person name="Blanchette R.A."/>
            <person name="Kersten P."/>
            <person name="Martinez A.T."/>
            <person name="Vicuna R."/>
            <person name="Cullen D."/>
        </authorList>
    </citation>
    <scope>NUCLEOTIDE SEQUENCE [LARGE SCALE GENOMIC DNA]</scope>
    <source>
        <strain evidence="2 3">B</strain>
    </source>
</reference>
<feature type="compositionally biased region" description="Low complexity" evidence="1">
    <location>
        <begin position="121"/>
        <end position="133"/>
    </location>
</feature>
<feature type="compositionally biased region" description="Polar residues" evidence="1">
    <location>
        <begin position="104"/>
        <end position="119"/>
    </location>
</feature>
<name>M2R0B5_CERS8</name>
<protein>
    <submittedName>
        <fullName evidence="2">Uncharacterized protein</fullName>
    </submittedName>
</protein>
<organism evidence="2 3">
    <name type="scientific">Ceriporiopsis subvermispora (strain B)</name>
    <name type="common">White-rot fungus</name>
    <name type="synonym">Gelatoporia subvermispora</name>
    <dbReference type="NCBI Taxonomy" id="914234"/>
    <lineage>
        <taxon>Eukaryota</taxon>
        <taxon>Fungi</taxon>
        <taxon>Dikarya</taxon>
        <taxon>Basidiomycota</taxon>
        <taxon>Agaricomycotina</taxon>
        <taxon>Agaricomycetes</taxon>
        <taxon>Polyporales</taxon>
        <taxon>Gelatoporiaceae</taxon>
        <taxon>Gelatoporia</taxon>
    </lineage>
</organism>